<comment type="caution">
    <text evidence="3">The sequence shown here is derived from an EMBL/GenBank/DDBJ whole genome shotgun (WGS) entry which is preliminary data.</text>
</comment>
<dbReference type="PROSITE" id="PS51375">
    <property type="entry name" value="PPR"/>
    <property type="match status" value="1"/>
</dbReference>
<reference evidence="3 4" key="1">
    <citation type="journal article" date="2018" name="Mol. Plant">
        <title>The genome of Artemisia annua provides insight into the evolution of Asteraceae family and artemisinin biosynthesis.</title>
        <authorList>
            <person name="Shen Q."/>
            <person name="Zhang L."/>
            <person name="Liao Z."/>
            <person name="Wang S."/>
            <person name="Yan T."/>
            <person name="Shi P."/>
            <person name="Liu M."/>
            <person name="Fu X."/>
            <person name="Pan Q."/>
            <person name="Wang Y."/>
            <person name="Lv Z."/>
            <person name="Lu X."/>
            <person name="Zhang F."/>
            <person name="Jiang W."/>
            <person name="Ma Y."/>
            <person name="Chen M."/>
            <person name="Hao X."/>
            <person name="Li L."/>
            <person name="Tang Y."/>
            <person name="Lv G."/>
            <person name="Zhou Y."/>
            <person name="Sun X."/>
            <person name="Brodelius P.E."/>
            <person name="Rose J.K.C."/>
            <person name="Tang K."/>
        </authorList>
    </citation>
    <scope>NUCLEOTIDE SEQUENCE [LARGE SCALE GENOMIC DNA]</scope>
    <source>
        <strain evidence="4">cv. Huhao1</strain>
        <tissue evidence="3">Leaf</tissue>
    </source>
</reference>
<dbReference type="OrthoDB" id="185373at2759"/>
<dbReference type="Pfam" id="PF12854">
    <property type="entry name" value="PPR_1"/>
    <property type="match status" value="1"/>
</dbReference>
<dbReference type="InterPro" id="IPR002885">
    <property type="entry name" value="PPR_rpt"/>
</dbReference>
<evidence type="ECO:0000256" key="1">
    <source>
        <dbReference type="ARBA" id="ARBA00022737"/>
    </source>
</evidence>
<dbReference type="PANTHER" id="PTHR47932">
    <property type="entry name" value="ATPASE EXPRESSION PROTEIN 3"/>
    <property type="match status" value="1"/>
</dbReference>
<evidence type="ECO:0000256" key="2">
    <source>
        <dbReference type="PROSITE-ProRule" id="PRU00708"/>
    </source>
</evidence>
<dbReference type="Proteomes" id="UP000245207">
    <property type="component" value="Unassembled WGS sequence"/>
</dbReference>
<dbReference type="InterPro" id="IPR011990">
    <property type="entry name" value="TPR-like_helical_dom_sf"/>
</dbReference>
<feature type="repeat" description="PPR" evidence="2">
    <location>
        <begin position="67"/>
        <end position="101"/>
    </location>
</feature>
<evidence type="ECO:0000313" key="3">
    <source>
        <dbReference type="EMBL" id="PWA97142.1"/>
    </source>
</evidence>
<dbReference type="GO" id="GO:0003729">
    <property type="term" value="F:mRNA binding"/>
    <property type="evidence" value="ECO:0007669"/>
    <property type="project" value="TreeGrafter"/>
</dbReference>
<evidence type="ECO:0000313" key="4">
    <source>
        <dbReference type="Proteomes" id="UP000245207"/>
    </source>
</evidence>
<dbReference type="Pfam" id="PF13041">
    <property type="entry name" value="PPR_2"/>
    <property type="match status" value="1"/>
</dbReference>
<keyword evidence="1" id="KW-0677">Repeat</keyword>
<accession>A0A2U1QGM3</accession>
<dbReference type="PANTHER" id="PTHR47932:SF63">
    <property type="entry name" value="OS08G0290000 PROTEIN"/>
    <property type="match status" value="1"/>
</dbReference>
<dbReference type="NCBIfam" id="TIGR00756">
    <property type="entry name" value="PPR"/>
    <property type="match status" value="3"/>
</dbReference>
<dbReference type="EMBL" id="PKPP01000142">
    <property type="protein sequence ID" value="PWA97142.1"/>
    <property type="molecule type" value="Genomic_DNA"/>
</dbReference>
<keyword evidence="4" id="KW-1185">Reference proteome</keyword>
<name>A0A2U1QGM3_ARTAN</name>
<protein>
    <submittedName>
        <fullName evidence="3">Pentatricopeptide repeat-containing protein</fullName>
    </submittedName>
</protein>
<dbReference type="Gene3D" id="1.25.40.10">
    <property type="entry name" value="Tetratricopeptide repeat domain"/>
    <property type="match status" value="2"/>
</dbReference>
<sequence length="165" mass="18778">MVNGCNSVLGGLMKVEWIDLAWEVYDEVVKSGVELNSFTINIMVNVFCKEGNFDKVEDFLVGFEGRSVVTYNTLIHGYSRVGRIDEAFEVLKSMPIKGFEPYPKQTARTKVMAGIRFVVATANVADDKDKAFTYKFCANEPLQYKEQHNKTYDLKKHIIFGKTKI</sequence>
<organism evidence="3 4">
    <name type="scientific">Artemisia annua</name>
    <name type="common">Sweet wormwood</name>
    <dbReference type="NCBI Taxonomy" id="35608"/>
    <lineage>
        <taxon>Eukaryota</taxon>
        <taxon>Viridiplantae</taxon>
        <taxon>Streptophyta</taxon>
        <taxon>Embryophyta</taxon>
        <taxon>Tracheophyta</taxon>
        <taxon>Spermatophyta</taxon>
        <taxon>Magnoliopsida</taxon>
        <taxon>eudicotyledons</taxon>
        <taxon>Gunneridae</taxon>
        <taxon>Pentapetalae</taxon>
        <taxon>asterids</taxon>
        <taxon>campanulids</taxon>
        <taxon>Asterales</taxon>
        <taxon>Asteraceae</taxon>
        <taxon>Asteroideae</taxon>
        <taxon>Anthemideae</taxon>
        <taxon>Artemisiinae</taxon>
        <taxon>Artemisia</taxon>
    </lineage>
</organism>
<gene>
    <name evidence="3" type="ORF">CTI12_AA032330</name>
</gene>
<proteinExistence type="predicted"/>
<dbReference type="AlphaFoldDB" id="A0A2U1QGM3"/>